<evidence type="ECO:0000313" key="2">
    <source>
        <dbReference type="Proteomes" id="UP000219338"/>
    </source>
</evidence>
<organism evidence="1 2">
    <name type="scientific">Armillaria ostoyae</name>
    <name type="common">Armillaria root rot fungus</name>
    <dbReference type="NCBI Taxonomy" id="47428"/>
    <lineage>
        <taxon>Eukaryota</taxon>
        <taxon>Fungi</taxon>
        <taxon>Dikarya</taxon>
        <taxon>Basidiomycota</taxon>
        <taxon>Agaricomycotina</taxon>
        <taxon>Agaricomycetes</taxon>
        <taxon>Agaricomycetidae</taxon>
        <taxon>Agaricales</taxon>
        <taxon>Marasmiineae</taxon>
        <taxon>Physalacriaceae</taxon>
        <taxon>Armillaria</taxon>
    </lineage>
</organism>
<sequence>MRYWLSEPAREARVVTVIGEQGLAVPSLLSNVPALFVGRAARRDSRLHPLLPLYSLALPLLSLQRVSAQ</sequence>
<dbReference type="AlphaFoldDB" id="A0A284R6N4"/>
<accession>A0A284R6N4</accession>
<proteinExistence type="predicted"/>
<gene>
    <name evidence="1" type="ORF">ARMOST_07761</name>
</gene>
<protein>
    <submittedName>
        <fullName evidence="1">Uncharacterized protein</fullName>
    </submittedName>
</protein>
<dbReference type="Proteomes" id="UP000219338">
    <property type="component" value="Unassembled WGS sequence"/>
</dbReference>
<name>A0A284R6N4_ARMOS</name>
<reference evidence="2" key="1">
    <citation type="journal article" date="2017" name="Nat. Ecol. Evol.">
        <title>Genome expansion and lineage-specific genetic innovations in the forest pathogenic fungi Armillaria.</title>
        <authorList>
            <person name="Sipos G."/>
            <person name="Prasanna A.N."/>
            <person name="Walter M.C."/>
            <person name="O'Connor E."/>
            <person name="Balint B."/>
            <person name="Krizsan K."/>
            <person name="Kiss B."/>
            <person name="Hess J."/>
            <person name="Varga T."/>
            <person name="Slot J."/>
            <person name="Riley R."/>
            <person name="Boka B."/>
            <person name="Rigling D."/>
            <person name="Barry K."/>
            <person name="Lee J."/>
            <person name="Mihaltcheva S."/>
            <person name="LaButti K."/>
            <person name="Lipzen A."/>
            <person name="Waldron R."/>
            <person name="Moloney N.M."/>
            <person name="Sperisen C."/>
            <person name="Kredics L."/>
            <person name="Vagvoelgyi C."/>
            <person name="Patrignani A."/>
            <person name="Fitzpatrick D."/>
            <person name="Nagy I."/>
            <person name="Doyle S."/>
            <person name="Anderson J.B."/>
            <person name="Grigoriev I.V."/>
            <person name="Gueldener U."/>
            <person name="Muensterkoetter M."/>
            <person name="Nagy L.G."/>
        </authorList>
    </citation>
    <scope>NUCLEOTIDE SEQUENCE [LARGE SCALE GENOMIC DNA]</scope>
    <source>
        <strain evidence="2">C18/9</strain>
    </source>
</reference>
<dbReference type="EMBL" id="FUEG01000005">
    <property type="protein sequence ID" value="SJL04395.1"/>
    <property type="molecule type" value="Genomic_DNA"/>
</dbReference>
<keyword evidence="2" id="KW-1185">Reference proteome</keyword>
<evidence type="ECO:0000313" key="1">
    <source>
        <dbReference type="EMBL" id="SJL04395.1"/>
    </source>
</evidence>